<evidence type="ECO:0000256" key="2">
    <source>
        <dbReference type="ARBA" id="ARBA00009761"/>
    </source>
</evidence>
<dbReference type="AlphaFoldDB" id="A0A6N2MVK6"/>
<dbReference type="PANTHER" id="PTHR47058:SF3">
    <property type="entry name" value="REPLICATION PROTEIN A 14 KDA SUBUNIT A-RELATED"/>
    <property type="match status" value="1"/>
</dbReference>
<dbReference type="Pfam" id="PF08661">
    <property type="entry name" value="Rep_fac-A_3"/>
    <property type="match status" value="1"/>
</dbReference>
<protein>
    <submittedName>
        <fullName evidence="4">Uncharacterized protein</fullName>
    </submittedName>
</protein>
<dbReference type="GO" id="GO:0031981">
    <property type="term" value="C:nuclear lumen"/>
    <property type="evidence" value="ECO:0007669"/>
    <property type="project" value="UniProtKB-ARBA"/>
</dbReference>
<reference evidence="4" key="1">
    <citation type="submission" date="2019-03" db="EMBL/GenBank/DDBJ databases">
        <authorList>
            <person name="Mank J."/>
            <person name="Almeida P."/>
        </authorList>
    </citation>
    <scope>NUCLEOTIDE SEQUENCE</scope>
    <source>
        <strain evidence="4">78183</strain>
    </source>
</reference>
<dbReference type="InterPro" id="IPR013970">
    <property type="entry name" value="Rfa2"/>
</dbReference>
<dbReference type="GO" id="GO:0006310">
    <property type="term" value="P:DNA recombination"/>
    <property type="evidence" value="ECO:0007669"/>
    <property type="project" value="InterPro"/>
</dbReference>
<dbReference type="GO" id="GO:0006281">
    <property type="term" value="P:DNA repair"/>
    <property type="evidence" value="ECO:0007669"/>
    <property type="project" value="InterPro"/>
</dbReference>
<organism evidence="4">
    <name type="scientific">Salix viminalis</name>
    <name type="common">Common osier</name>
    <name type="synonym">Basket willow</name>
    <dbReference type="NCBI Taxonomy" id="40686"/>
    <lineage>
        <taxon>Eukaryota</taxon>
        <taxon>Viridiplantae</taxon>
        <taxon>Streptophyta</taxon>
        <taxon>Embryophyta</taxon>
        <taxon>Tracheophyta</taxon>
        <taxon>Spermatophyta</taxon>
        <taxon>Magnoliopsida</taxon>
        <taxon>eudicotyledons</taxon>
        <taxon>Gunneridae</taxon>
        <taxon>Pentapetalae</taxon>
        <taxon>rosids</taxon>
        <taxon>fabids</taxon>
        <taxon>Malpighiales</taxon>
        <taxon>Salicaceae</taxon>
        <taxon>Saliceae</taxon>
        <taxon>Salix</taxon>
    </lineage>
</organism>
<comment type="similarity">
    <text evidence="2">Belongs to the replication factor A protein 3 family.</text>
</comment>
<dbReference type="InterPro" id="IPR012340">
    <property type="entry name" value="NA-bd_OB-fold"/>
</dbReference>
<keyword evidence="3" id="KW-0539">Nucleus</keyword>
<gene>
    <name evidence="4" type="ORF">SVIM_LOCUS404782</name>
</gene>
<dbReference type="GO" id="GO:0006260">
    <property type="term" value="P:DNA replication"/>
    <property type="evidence" value="ECO:0007669"/>
    <property type="project" value="InterPro"/>
</dbReference>
<dbReference type="SUPFAM" id="SSF50249">
    <property type="entry name" value="Nucleic acid-binding proteins"/>
    <property type="match status" value="1"/>
</dbReference>
<dbReference type="GO" id="GO:0003677">
    <property type="term" value="F:DNA binding"/>
    <property type="evidence" value="ECO:0007669"/>
    <property type="project" value="InterPro"/>
</dbReference>
<comment type="subcellular location">
    <subcellularLocation>
        <location evidence="1">Nucleus</location>
    </subcellularLocation>
</comment>
<sequence length="192" mass="21512">MDTSKPAIFVNGALLPMHVRKRVRTVIQVVGADRGAIVGKSPDDLQLVVKGSPPSAPLSNFVEVIGIADSEKSIQAEIWTNFGEIHIPTTSCVSLQMGNISTYSSEVWWPCFVLKLEVLFGPDVARRKIEVDCRAHILLSTSKKVSPYFLCLRQLKEFSLQHGFDRPTFVILEHFLVAASPWWDARKKIMHL</sequence>
<name>A0A6N2MVK6_SALVM</name>
<accession>A0A6N2MVK6</accession>
<dbReference type="Gene3D" id="2.40.50.140">
    <property type="entry name" value="Nucleic acid-binding proteins"/>
    <property type="match status" value="1"/>
</dbReference>
<evidence type="ECO:0000313" key="4">
    <source>
        <dbReference type="EMBL" id="VFU56435.1"/>
    </source>
</evidence>
<evidence type="ECO:0000256" key="3">
    <source>
        <dbReference type="ARBA" id="ARBA00023242"/>
    </source>
</evidence>
<proteinExistence type="inferred from homology"/>
<dbReference type="PANTHER" id="PTHR47058">
    <property type="entry name" value="REPLICATION PROTEIN A 14 KDA SUBUNIT A-RELATED"/>
    <property type="match status" value="1"/>
</dbReference>
<evidence type="ECO:0000256" key="1">
    <source>
        <dbReference type="ARBA" id="ARBA00004123"/>
    </source>
</evidence>
<dbReference type="EMBL" id="CAADRP010001929">
    <property type="protein sequence ID" value="VFU56435.1"/>
    <property type="molecule type" value="Genomic_DNA"/>
</dbReference>